<reference evidence="3 4" key="1">
    <citation type="submission" date="2024-02" db="EMBL/GenBank/DDBJ databases">
        <title>Adaptive strategies in a cosmopolitan and abundant soil bacterium.</title>
        <authorList>
            <person name="Carini P."/>
        </authorList>
    </citation>
    <scope>NUCLEOTIDE SEQUENCE [LARGE SCALE GENOMIC DNA]</scope>
    <source>
        <strain evidence="3 4">AZCC 1608</strain>
    </source>
</reference>
<feature type="region of interest" description="Disordered" evidence="1">
    <location>
        <begin position="298"/>
        <end position="324"/>
    </location>
</feature>
<evidence type="ECO:0000313" key="4">
    <source>
        <dbReference type="Proteomes" id="UP001364224"/>
    </source>
</evidence>
<proteinExistence type="predicted"/>
<organism evidence="3 4">
    <name type="scientific">Bradyrhizobium algeriense</name>
    <dbReference type="NCBI Taxonomy" id="634784"/>
    <lineage>
        <taxon>Bacteria</taxon>
        <taxon>Pseudomonadati</taxon>
        <taxon>Pseudomonadota</taxon>
        <taxon>Alphaproteobacteria</taxon>
        <taxon>Hyphomicrobiales</taxon>
        <taxon>Nitrobacteraceae</taxon>
        <taxon>Bradyrhizobium</taxon>
    </lineage>
</organism>
<feature type="transmembrane region" description="Helical" evidence="2">
    <location>
        <begin position="82"/>
        <end position="102"/>
    </location>
</feature>
<keyword evidence="2" id="KW-0472">Membrane</keyword>
<feature type="compositionally biased region" description="Basic and acidic residues" evidence="1">
    <location>
        <begin position="212"/>
        <end position="237"/>
    </location>
</feature>
<keyword evidence="2" id="KW-0812">Transmembrane</keyword>
<evidence type="ECO:0000256" key="1">
    <source>
        <dbReference type="SAM" id="MobiDB-lite"/>
    </source>
</evidence>
<name>A0ABU8BGC4_9BRAD</name>
<sequence>MARQQIERLDLDFADRSRMTYLRTDQETGSCSGAGVYFKFCESCHHMAAAITRAVADAIRPPDHFFGSYATAASFTLADLRFAWVGVVVGIAGLATLLLFVWSEMGAGTVSATERRADPSSLAAAVPWVETQAERMEAIRRWGLDLLRADIPEDEPSQPLARGDRLKLHDGTTKPVMRIATAGEDYDNVAAPAPLPAQPAASKPAKAKAKEKHAMKERPAHGGHARRDSRYSRDRVSVAHAKNVQVASEPQITSASGPRAERAPPEENKPFGWIKRLPDTIVPSSWIGGWENLWAKGNGGEGSSCSPSVNPATGCPREAHAGPR</sequence>
<keyword evidence="2" id="KW-1133">Transmembrane helix</keyword>
<evidence type="ECO:0000313" key="3">
    <source>
        <dbReference type="EMBL" id="MEH2557597.1"/>
    </source>
</evidence>
<accession>A0ABU8BGC4</accession>
<evidence type="ECO:0000256" key="2">
    <source>
        <dbReference type="SAM" id="Phobius"/>
    </source>
</evidence>
<comment type="caution">
    <text evidence="3">The sequence shown here is derived from an EMBL/GenBank/DDBJ whole genome shotgun (WGS) entry which is preliminary data.</text>
</comment>
<feature type="region of interest" description="Disordered" evidence="1">
    <location>
        <begin position="190"/>
        <end position="274"/>
    </location>
</feature>
<feature type="compositionally biased region" description="Polar residues" evidence="1">
    <location>
        <begin position="245"/>
        <end position="256"/>
    </location>
</feature>
<keyword evidence="4" id="KW-1185">Reference proteome</keyword>
<protein>
    <submittedName>
        <fullName evidence="3">Uncharacterized protein</fullName>
    </submittedName>
</protein>
<dbReference type="Proteomes" id="UP001364224">
    <property type="component" value="Unassembled WGS sequence"/>
</dbReference>
<gene>
    <name evidence="3" type="ORF">V1286_005126</name>
</gene>
<feature type="compositionally biased region" description="Basic and acidic residues" evidence="1">
    <location>
        <begin position="259"/>
        <end position="269"/>
    </location>
</feature>
<dbReference type="EMBL" id="JAZHRV010000001">
    <property type="protein sequence ID" value="MEH2557597.1"/>
    <property type="molecule type" value="Genomic_DNA"/>
</dbReference>